<dbReference type="OrthoDB" id="9762009at2"/>
<evidence type="ECO:0000256" key="6">
    <source>
        <dbReference type="ARBA" id="ARBA00023098"/>
    </source>
</evidence>
<evidence type="ECO:0000256" key="1">
    <source>
        <dbReference type="ARBA" id="ARBA00000798"/>
    </source>
</evidence>
<protein>
    <recommendedName>
        <fullName evidence="3">phospholipase D</fullName>
        <ecNumber evidence="3">3.1.4.4</ecNumber>
    </recommendedName>
</protein>
<sequence length="334" mass="39008">MSKLLERINTLAEELEKFPLGKCSPSDDPDMQTAYLYSYKDLAKRFVASLKRLDDLRLIRMLESIDLNPEYITEAYDLKADLQTVIDYINDVDNLRERVSISSKEVKKILEVIIDNLAQESANNLPTICTGYGLEEGTTEEAFRSKRNYIYKRISYLDNLQILEIGRKMIGKYPESKLDNLVLQYFDLDKLEVISEFENIKDFILREINKAKYTIWIAVAWFTDRDLANLLYKKVKEGLNVQIILNDDEINSVLKEKLKSHFEVFLAPVNDKFSKLMHNKFCVIDLEKIIHGSYNWTNKAQYNNETISIIENRLEAKKFANQFLKIKTEIVKGK</sequence>
<dbReference type="EMBL" id="MORL01000026">
    <property type="protein sequence ID" value="OIN56230.1"/>
    <property type="molecule type" value="Genomic_DNA"/>
</dbReference>
<keyword evidence="5" id="KW-0442">Lipid degradation</keyword>
<evidence type="ECO:0000259" key="7">
    <source>
        <dbReference type="PROSITE" id="PS50035"/>
    </source>
</evidence>
<proteinExistence type="inferred from homology"/>
<evidence type="ECO:0000256" key="5">
    <source>
        <dbReference type="ARBA" id="ARBA00022963"/>
    </source>
</evidence>
<dbReference type="InterPro" id="IPR025202">
    <property type="entry name" value="PLD-like_dom"/>
</dbReference>
<evidence type="ECO:0000256" key="4">
    <source>
        <dbReference type="ARBA" id="ARBA00022801"/>
    </source>
</evidence>
<evidence type="ECO:0000256" key="3">
    <source>
        <dbReference type="ARBA" id="ARBA00012027"/>
    </source>
</evidence>
<gene>
    <name evidence="8" type="ORF">BLX24_25880</name>
</gene>
<reference evidence="8 9" key="1">
    <citation type="submission" date="2016-10" db="EMBL/GenBank/DDBJ databases">
        <title>Arsenicibacter rosenii gen. nov., sp. nov., an efficient arsenic-methylating bacterium isolated from an arsenic-contaminated paddy soil.</title>
        <authorList>
            <person name="Huang K."/>
        </authorList>
    </citation>
    <scope>NUCLEOTIDE SEQUENCE [LARGE SCALE GENOMIC DNA]</scope>
    <source>
        <strain evidence="8 9">SM-1</strain>
    </source>
</reference>
<dbReference type="GO" id="GO:0016042">
    <property type="term" value="P:lipid catabolic process"/>
    <property type="evidence" value="ECO:0007669"/>
    <property type="project" value="UniProtKB-KW"/>
</dbReference>
<dbReference type="RefSeq" id="WP_071506134.1">
    <property type="nucleotide sequence ID" value="NZ_MORL01000026.1"/>
</dbReference>
<keyword evidence="4" id="KW-0378">Hydrolase</keyword>
<comment type="similarity">
    <text evidence="2">Belongs to the phospholipase D family.</text>
</comment>
<comment type="catalytic activity">
    <reaction evidence="1">
        <text>a 1,2-diacyl-sn-glycero-3-phosphocholine + H2O = a 1,2-diacyl-sn-glycero-3-phosphate + choline + H(+)</text>
        <dbReference type="Rhea" id="RHEA:14445"/>
        <dbReference type="ChEBI" id="CHEBI:15354"/>
        <dbReference type="ChEBI" id="CHEBI:15377"/>
        <dbReference type="ChEBI" id="CHEBI:15378"/>
        <dbReference type="ChEBI" id="CHEBI:57643"/>
        <dbReference type="ChEBI" id="CHEBI:58608"/>
        <dbReference type="EC" id="3.1.4.4"/>
    </reaction>
</comment>
<dbReference type="GO" id="GO:0004630">
    <property type="term" value="F:phospholipase D activity"/>
    <property type="evidence" value="ECO:0007669"/>
    <property type="project" value="UniProtKB-EC"/>
</dbReference>
<dbReference type="PROSITE" id="PS50035">
    <property type="entry name" value="PLD"/>
    <property type="match status" value="1"/>
</dbReference>
<dbReference type="GO" id="GO:0006793">
    <property type="term" value="P:phosphorus metabolic process"/>
    <property type="evidence" value="ECO:0007669"/>
    <property type="project" value="UniProtKB-ARBA"/>
</dbReference>
<dbReference type="PANTHER" id="PTHR43856:SF1">
    <property type="entry name" value="MITOCHONDRIAL CARDIOLIPIN HYDROLASE"/>
    <property type="match status" value="1"/>
</dbReference>
<dbReference type="InterPro" id="IPR001736">
    <property type="entry name" value="PLipase_D/transphosphatidylase"/>
</dbReference>
<dbReference type="EC" id="3.1.4.4" evidence="3"/>
<evidence type="ECO:0000313" key="8">
    <source>
        <dbReference type="EMBL" id="OIN56230.1"/>
    </source>
</evidence>
<dbReference type="GO" id="GO:0016891">
    <property type="term" value="F:RNA endonuclease activity producing 5'-phosphomonoesters, hydrolytic mechanism"/>
    <property type="evidence" value="ECO:0007669"/>
    <property type="project" value="TreeGrafter"/>
</dbReference>
<accession>A0A1S2VCT1</accession>
<name>A0A1S2VCT1_9BACT</name>
<dbReference type="InterPro" id="IPR051406">
    <property type="entry name" value="PLD_domain"/>
</dbReference>
<dbReference type="Pfam" id="PF13091">
    <property type="entry name" value="PLDc_2"/>
    <property type="match status" value="1"/>
</dbReference>
<organism evidence="8 9">
    <name type="scientific">Arsenicibacter rosenii</name>
    <dbReference type="NCBI Taxonomy" id="1750698"/>
    <lineage>
        <taxon>Bacteria</taxon>
        <taxon>Pseudomonadati</taxon>
        <taxon>Bacteroidota</taxon>
        <taxon>Cytophagia</taxon>
        <taxon>Cytophagales</taxon>
        <taxon>Spirosomataceae</taxon>
        <taxon>Arsenicibacter</taxon>
    </lineage>
</organism>
<dbReference type="AlphaFoldDB" id="A0A1S2VCT1"/>
<evidence type="ECO:0000256" key="2">
    <source>
        <dbReference type="ARBA" id="ARBA00008664"/>
    </source>
</evidence>
<keyword evidence="6" id="KW-0443">Lipid metabolism</keyword>
<comment type="caution">
    <text evidence="8">The sequence shown here is derived from an EMBL/GenBank/DDBJ whole genome shotgun (WGS) entry which is preliminary data.</text>
</comment>
<feature type="domain" description="PLD phosphodiesterase" evidence="7">
    <location>
        <begin position="273"/>
        <end position="300"/>
    </location>
</feature>
<evidence type="ECO:0000313" key="9">
    <source>
        <dbReference type="Proteomes" id="UP000181790"/>
    </source>
</evidence>
<dbReference type="Gene3D" id="3.30.870.10">
    <property type="entry name" value="Endonuclease Chain A"/>
    <property type="match status" value="1"/>
</dbReference>
<dbReference type="SUPFAM" id="SSF56024">
    <property type="entry name" value="Phospholipase D/nuclease"/>
    <property type="match status" value="1"/>
</dbReference>
<dbReference type="CDD" id="cd09174">
    <property type="entry name" value="PLDc_Nuc_like_unchar2"/>
    <property type="match status" value="1"/>
</dbReference>
<dbReference type="PANTHER" id="PTHR43856">
    <property type="entry name" value="CARDIOLIPIN HYDROLASE"/>
    <property type="match status" value="1"/>
</dbReference>
<dbReference type="Proteomes" id="UP000181790">
    <property type="component" value="Unassembled WGS sequence"/>
</dbReference>
<keyword evidence="9" id="KW-1185">Reference proteome</keyword>